<accession>A0ACC3MFH7</accession>
<protein>
    <submittedName>
        <fullName evidence="1">Uncharacterized protein</fullName>
    </submittedName>
</protein>
<name>A0ACC3MFH7_9PEZI</name>
<gene>
    <name evidence="1" type="ORF">LTR37_019611</name>
</gene>
<evidence type="ECO:0000313" key="1">
    <source>
        <dbReference type="EMBL" id="KAK3686630.1"/>
    </source>
</evidence>
<dbReference type="Proteomes" id="UP001281147">
    <property type="component" value="Unassembled WGS sequence"/>
</dbReference>
<comment type="caution">
    <text evidence="1">The sequence shown here is derived from an EMBL/GenBank/DDBJ whole genome shotgun (WGS) entry which is preliminary data.</text>
</comment>
<organism evidence="1 2">
    <name type="scientific">Vermiconidia calcicola</name>
    <dbReference type="NCBI Taxonomy" id="1690605"/>
    <lineage>
        <taxon>Eukaryota</taxon>
        <taxon>Fungi</taxon>
        <taxon>Dikarya</taxon>
        <taxon>Ascomycota</taxon>
        <taxon>Pezizomycotina</taxon>
        <taxon>Dothideomycetes</taxon>
        <taxon>Dothideomycetidae</taxon>
        <taxon>Mycosphaerellales</taxon>
        <taxon>Extremaceae</taxon>
        <taxon>Vermiconidia</taxon>
    </lineage>
</organism>
<sequence>MADVATSTSSDGPEGETPNQRQARLRREKRAKKMAESGEDRLARIKALNGGVAPPEEVLGGPKASAPQAATVVDDPDEVDISQNTSGYGTPSKQNANANENPLAAAMLQMRQQEAMGQQQGNAGGTAEDDPMVKMMQQMVGLMGGNPQDPNAKAPEIPPLMKAMMGGGGQASKEEGPPATGSAYLWRIVHAVFAFVLATYLALTSTFNGTKLGRSQSVYTQESGYGLGQRLFLIFCTAELLLQSSRYFMENGQLQGNGIMAKVANSGFVPEPWAGYVRIAGRYVGIAQTIIADAMGTMIICPTSRRHLLPYAVDDA</sequence>
<keyword evidence="2" id="KW-1185">Reference proteome</keyword>
<reference evidence="1" key="1">
    <citation type="submission" date="2023-07" db="EMBL/GenBank/DDBJ databases">
        <title>Black Yeasts Isolated from many extreme environments.</title>
        <authorList>
            <person name="Coleine C."/>
            <person name="Stajich J.E."/>
            <person name="Selbmann L."/>
        </authorList>
    </citation>
    <scope>NUCLEOTIDE SEQUENCE</scope>
    <source>
        <strain evidence="1">CCFEE 5714</strain>
    </source>
</reference>
<proteinExistence type="predicted"/>
<dbReference type="EMBL" id="JAUTXU010000309">
    <property type="protein sequence ID" value="KAK3686630.1"/>
    <property type="molecule type" value="Genomic_DNA"/>
</dbReference>
<evidence type="ECO:0000313" key="2">
    <source>
        <dbReference type="Proteomes" id="UP001281147"/>
    </source>
</evidence>